<comment type="function">
    <text evidence="9">Contributes to K(+)/H(+) antiport activity by supporting proton efflux to control proton extrusion and homeostasis in chloroplasts in a light-dependent manner to modulate photosynthesis. Prevents excessive induction of non-photochemical quenching (NPQ) under continuous-light conditions. Indirectly promotes efficient inorganic carbon uptake into chloroplasts.</text>
</comment>
<dbReference type="Pfam" id="PF03040">
    <property type="entry name" value="CemA"/>
    <property type="match status" value="1"/>
</dbReference>
<name>A0A8F7CJS1_9MONI</name>
<dbReference type="GO" id="GO:0006813">
    <property type="term" value="P:potassium ion transport"/>
    <property type="evidence" value="ECO:0007669"/>
    <property type="project" value="UniProtKB-UniRule"/>
</dbReference>
<dbReference type="GO" id="GO:0015297">
    <property type="term" value="F:antiporter activity"/>
    <property type="evidence" value="ECO:0007669"/>
    <property type="project" value="UniProtKB-KW"/>
</dbReference>
<dbReference type="HAMAP" id="MF_01308">
    <property type="entry name" value="CemA_PxcA"/>
    <property type="match status" value="1"/>
</dbReference>
<keyword evidence="2 9" id="KW-0813">Transport</keyword>
<keyword evidence="5 9" id="KW-1133">Transmembrane helix</keyword>
<keyword evidence="10" id="KW-0150">Chloroplast</keyword>
<keyword evidence="3 9" id="KW-0812">Transmembrane</keyword>
<evidence type="ECO:0000256" key="6">
    <source>
        <dbReference type="ARBA" id="ARBA00023065"/>
    </source>
</evidence>
<keyword evidence="4 9" id="KW-0375">Hydrogen ion transport</keyword>
<proteinExistence type="inferred from homology"/>
<keyword evidence="9" id="KW-0050">Antiport</keyword>
<dbReference type="EMBL" id="MN817664">
    <property type="protein sequence ID" value="QXU76265.1"/>
    <property type="molecule type" value="Genomic_DNA"/>
</dbReference>
<keyword evidence="7 9" id="KW-0472">Membrane</keyword>
<evidence type="ECO:0000256" key="8">
    <source>
        <dbReference type="ARBA" id="ARBA00043980"/>
    </source>
</evidence>
<evidence type="ECO:0000256" key="4">
    <source>
        <dbReference type="ARBA" id="ARBA00022781"/>
    </source>
</evidence>
<comment type="subcellular location">
    <subcellularLocation>
        <location evidence="1">Membrane</location>
        <topology evidence="1">Multi-pass membrane protein</topology>
    </subcellularLocation>
    <subcellularLocation>
        <location evidence="9">Plastid</location>
        <location evidence="9">Chloroplast inner membrane</location>
        <topology evidence="9">Multi-pass membrane protein</topology>
    </subcellularLocation>
</comment>
<evidence type="ECO:0000313" key="10">
    <source>
        <dbReference type="EMBL" id="QXU76265.1"/>
    </source>
</evidence>
<evidence type="ECO:0000256" key="3">
    <source>
        <dbReference type="ARBA" id="ARBA00022692"/>
    </source>
</evidence>
<accession>A0A8F7CJS1</accession>
<gene>
    <name evidence="9 10" type="primary">cemA</name>
</gene>
<keyword evidence="6 9" id="KW-0406">Ion transport</keyword>
<reference evidence="10" key="1">
    <citation type="submission" date="2019-12" db="EMBL/GenBank/DDBJ databases">
        <title>The complete chloroplast genome sequence of Dicranopteris pedata (Gleicheniaceae).</title>
        <authorList>
            <person name="Ma X."/>
        </authorList>
    </citation>
    <scope>NUCLEOTIDE SEQUENCE</scope>
</reference>
<dbReference type="AlphaFoldDB" id="A0A8F7CJS1"/>
<dbReference type="InterPro" id="IPR004282">
    <property type="entry name" value="CemA"/>
</dbReference>
<dbReference type="GO" id="GO:0015078">
    <property type="term" value="F:proton transmembrane transporter activity"/>
    <property type="evidence" value="ECO:0007669"/>
    <property type="project" value="UniProtKB-UniRule"/>
</dbReference>
<dbReference type="GO" id="GO:0009706">
    <property type="term" value="C:chloroplast inner membrane"/>
    <property type="evidence" value="ECO:0007669"/>
    <property type="project" value="UniProtKB-SubCell"/>
</dbReference>
<dbReference type="PANTHER" id="PTHR33650:SF2">
    <property type="entry name" value="CHLOROPLAST ENVELOPE MEMBRANE PROTEIN"/>
    <property type="match status" value="1"/>
</dbReference>
<evidence type="ECO:0000256" key="5">
    <source>
        <dbReference type="ARBA" id="ARBA00022989"/>
    </source>
</evidence>
<geneLocation type="chloroplast" evidence="10"/>
<keyword evidence="10" id="KW-0934">Plastid</keyword>
<dbReference type="PANTHER" id="PTHR33650">
    <property type="entry name" value="CHLOROPLAST ENVELOPE MEMBRANE PROTEIN-RELATED"/>
    <property type="match status" value="1"/>
</dbReference>
<evidence type="ECO:0000256" key="7">
    <source>
        <dbReference type="ARBA" id="ARBA00023136"/>
    </source>
</evidence>
<evidence type="ECO:0000256" key="9">
    <source>
        <dbReference type="HAMAP-Rule" id="MF_01308"/>
    </source>
</evidence>
<keyword evidence="9" id="KW-0633">Potassium transport</keyword>
<keyword evidence="9" id="KW-0630">Potassium</keyword>
<evidence type="ECO:0000256" key="2">
    <source>
        <dbReference type="ARBA" id="ARBA00022448"/>
    </source>
</evidence>
<keyword evidence="9" id="KW-1001">Plastid inner membrane</keyword>
<sequence length="511" mass="59806">MKLYWCNIFQWFYNTPYRSLDRAYKASKRIRWMERDSLSYVTASSPRDLSGALIAHINIEFNRCILTIYWSLLEFKTSIYVSKILNKLKFFFGRKYLKYLQSLFIRNHPLPLYGKLREKKVYSKDDFSNGSSYYSPKVAFLLSVFSRYFPNYYNSNGVSDRRNKINGSLENTSKGYRLSKRSISRVFSKIEKMNKKLSWIEATSTDSDARKRRRYPATLSFRQMTTNSNKEFFISELLNSSNGTAAYEPISLIPRSITRTLFRFKTELTSQSSLLVLNDFRLAKYQALASIQYIGCLLSTSLTIPILLKNWFLEPWIRNWWNASQPQIFISLFQEEGALKRLQEIEGLLWLDEVVADPVGIQSRYYDVDAYAETIQLVIIYSEGNIRIISHLVTDVISIVTPISSSVIGRKRLAVSNPWIQELFYSLNDTMKAFFILLLTDLFIGFHSPHGWEIVIGYFSEHFGFAHDKYVIPRFVSTFPVIPDTVFKYWIFRHSNRISPSIVATYHTMNE</sequence>
<comment type="similarity">
    <text evidence="8 9">Belongs to the CemA family.</text>
</comment>
<organism evidence="10">
    <name type="scientific">Dicranopteris pedata</name>
    <dbReference type="NCBI Taxonomy" id="397678"/>
    <lineage>
        <taxon>Eukaryota</taxon>
        <taxon>Viridiplantae</taxon>
        <taxon>Streptophyta</taxon>
        <taxon>Embryophyta</taxon>
        <taxon>Tracheophyta</taxon>
        <taxon>Polypodiopsida</taxon>
        <taxon>Polypodiidae</taxon>
        <taxon>Gleicheniales</taxon>
        <taxon>Gleicheniaceae</taxon>
        <taxon>Dicranopteris</taxon>
    </lineage>
</organism>
<evidence type="ECO:0000256" key="1">
    <source>
        <dbReference type="ARBA" id="ARBA00004141"/>
    </source>
</evidence>
<protein>
    <recommendedName>
        <fullName evidence="9">Potassium/proton antiporter CemA</fullName>
    </recommendedName>
    <alternativeName>
        <fullName evidence="9">Chloroplast envelope membrane protein A</fullName>
        <shortName evidence="9">CemA</shortName>
    </alternativeName>
</protein>
<comment type="catalytic activity">
    <reaction evidence="9">
        <text>K(+)(in) + H(+)(out) = K(+)(out) + H(+)(in)</text>
        <dbReference type="Rhea" id="RHEA:29467"/>
        <dbReference type="ChEBI" id="CHEBI:15378"/>
        <dbReference type="ChEBI" id="CHEBI:29103"/>
    </reaction>
</comment>